<evidence type="ECO:0000259" key="5">
    <source>
        <dbReference type="Pfam" id="PF10342"/>
    </source>
</evidence>
<name>A0A931WP96_9BACT</name>
<gene>
    <name evidence="6" type="ORF">HYT40_03180</name>
</gene>
<evidence type="ECO:0000313" key="7">
    <source>
        <dbReference type="Proteomes" id="UP000724148"/>
    </source>
</evidence>
<dbReference type="InterPro" id="IPR013783">
    <property type="entry name" value="Ig-like_fold"/>
</dbReference>
<feature type="chain" id="PRO_5036702009" description="CARDB domain-containing protein" evidence="3">
    <location>
        <begin position="27"/>
        <end position="405"/>
    </location>
</feature>
<feature type="domain" description="Yeast cell wall synthesis Kre9/Knh1-like N-terminal" evidence="5">
    <location>
        <begin position="36"/>
        <end position="115"/>
    </location>
</feature>
<proteinExistence type="predicted"/>
<evidence type="ECO:0000313" key="6">
    <source>
        <dbReference type="EMBL" id="MBI2097122.1"/>
    </source>
</evidence>
<feature type="domain" description="CARDB" evidence="4">
    <location>
        <begin position="153"/>
        <end position="267"/>
    </location>
</feature>
<evidence type="ECO:0000256" key="1">
    <source>
        <dbReference type="ARBA" id="ARBA00022729"/>
    </source>
</evidence>
<protein>
    <recommendedName>
        <fullName evidence="8">CARDB domain-containing protein</fullName>
    </recommendedName>
</protein>
<dbReference type="AlphaFoldDB" id="A0A931WP96"/>
<dbReference type="Pfam" id="PF10342">
    <property type="entry name" value="Kre9_KNH"/>
    <property type="match status" value="1"/>
</dbReference>
<feature type="signal peptide" evidence="3">
    <location>
        <begin position="1"/>
        <end position="26"/>
    </location>
</feature>
<dbReference type="InterPro" id="IPR018466">
    <property type="entry name" value="Kre9/Knh1-like_N"/>
</dbReference>
<accession>A0A931WP96</accession>
<dbReference type="Proteomes" id="UP000724148">
    <property type="component" value="Unassembled WGS sequence"/>
</dbReference>
<feature type="region of interest" description="Disordered" evidence="2">
    <location>
        <begin position="278"/>
        <end position="299"/>
    </location>
</feature>
<keyword evidence="1 3" id="KW-0732">Signal</keyword>
<dbReference type="Pfam" id="PF07705">
    <property type="entry name" value="CARDB"/>
    <property type="match status" value="1"/>
</dbReference>
<comment type="caution">
    <text evidence="6">The sequence shown here is derived from an EMBL/GenBank/DDBJ whole genome shotgun (WGS) entry which is preliminary data.</text>
</comment>
<dbReference type="Gene3D" id="2.60.40.10">
    <property type="entry name" value="Immunoglobulins"/>
    <property type="match status" value="1"/>
</dbReference>
<reference evidence="6" key="1">
    <citation type="submission" date="2020-07" db="EMBL/GenBank/DDBJ databases">
        <title>Huge and variable diversity of episymbiotic CPR bacteria and DPANN archaea in groundwater ecosystems.</title>
        <authorList>
            <person name="He C.Y."/>
            <person name="Keren R."/>
            <person name="Whittaker M."/>
            <person name="Farag I.F."/>
            <person name="Doudna J."/>
            <person name="Cate J.H.D."/>
            <person name="Banfield J.F."/>
        </authorList>
    </citation>
    <scope>NUCLEOTIDE SEQUENCE</scope>
    <source>
        <strain evidence="6">NC_groundwater_193_Ag_S-0.1um_51_7</strain>
    </source>
</reference>
<dbReference type="EMBL" id="JACOZA010000081">
    <property type="protein sequence ID" value="MBI2097122.1"/>
    <property type="molecule type" value="Genomic_DNA"/>
</dbReference>
<evidence type="ECO:0000256" key="3">
    <source>
        <dbReference type="SAM" id="SignalP"/>
    </source>
</evidence>
<evidence type="ECO:0008006" key="8">
    <source>
        <dbReference type="Google" id="ProtNLM"/>
    </source>
</evidence>
<evidence type="ECO:0000259" key="4">
    <source>
        <dbReference type="Pfam" id="PF07705"/>
    </source>
</evidence>
<dbReference type="InterPro" id="IPR011635">
    <property type="entry name" value="CARDB"/>
</dbReference>
<feature type="compositionally biased region" description="Pro residues" evidence="2">
    <location>
        <begin position="285"/>
        <end position="299"/>
    </location>
</feature>
<evidence type="ECO:0000256" key="2">
    <source>
        <dbReference type="SAM" id="MobiDB-lite"/>
    </source>
</evidence>
<organism evidence="6 7">
    <name type="scientific">Candidatus Sungiibacteriota bacterium</name>
    <dbReference type="NCBI Taxonomy" id="2750080"/>
    <lineage>
        <taxon>Bacteria</taxon>
        <taxon>Candidatus Sungiibacteriota</taxon>
    </lineage>
</organism>
<sequence length="405" mass="43588">MMIQAKKSLQSILVIFVLTFAYQAFAQTSSAIIVLSPNGGEIWSMGSVQTIKWTTTNYPADTPVSIVLLEKDENIGGVFKTVQIIAEATTNDGSENFLVPAFIQQGSNDQYFVQVGGVSPILYPQYKYPYGWIPDKSDSPFSIVPASTVAPTADLVISGLKVQPTTPTINQRISISFDVENRGISDAGNVDLRQFASYGIDPSTTPIGIIANLTSDGCKSTAVLEPQTACHVEMTGLYNSAGPKILSISADPFNKINEVDESNNKSSVDIVVVRPIGGTTTGTPTPTPASPSAPMPTPAPAGQSIIPGEAEQGLPSIEPPPSVRLEAVPQIIESQKKEGKLNIDAVETVELKQTEKNQPTYEVRARKRGRLLFLIPVTMQVTININAENGAIEAVKKPWWSLLMW</sequence>